<dbReference type="Proteomes" id="UP000307808">
    <property type="component" value="Unassembled WGS sequence"/>
</dbReference>
<reference evidence="1 2" key="1">
    <citation type="submission" date="2019-04" db="EMBL/GenBank/DDBJ databases">
        <authorList>
            <person name="Dong K."/>
        </authorList>
    </citation>
    <scope>NUCLEOTIDE SEQUENCE [LARGE SCALE GENOMIC DNA]</scope>
    <source>
        <strain evidence="2">dk3543</strain>
    </source>
</reference>
<dbReference type="EMBL" id="SZPY01000001">
    <property type="protein sequence ID" value="TKI64341.1"/>
    <property type="molecule type" value="Genomic_DNA"/>
</dbReference>
<evidence type="ECO:0000313" key="2">
    <source>
        <dbReference type="Proteomes" id="UP000307808"/>
    </source>
</evidence>
<dbReference type="RefSeq" id="WP_137064802.1">
    <property type="nucleotide sequence ID" value="NZ_CP040748.1"/>
</dbReference>
<dbReference type="OrthoDB" id="3428371at2"/>
<gene>
    <name evidence="1" type="ORF">FC770_04140</name>
</gene>
<sequence>MSQDPPTYIPNDLLGRLVGARLFSVQFVQDYVQLRFEGLGEDMPVLNCDAMPTVETAQGRVFSDGDLGYADALRALIPNLVQHTHEATGIGLRIEFPNGAIALHPDREALTGPEIAVLTGFVDQAWMCWRPGEESFEDLA</sequence>
<evidence type="ECO:0000313" key="1">
    <source>
        <dbReference type="EMBL" id="TKI64341.1"/>
    </source>
</evidence>
<keyword evidence="2" id="KW-1185">Reference proteome</keyword>
<dbReference type="AlphaFoldDB" id="A0A4U2YW13"/>
<name>A0A4U2YW13_9ACTN</name>
<protein>
    <submittedName>
        <fullName evidence="1">Uncharacterized protein</fullName>
    </submittedName>
</protein>
<organism evidence="1 2">
    <name type="scientific">Nocardioides jishulii</name>
    <dbReference type="NCBI Taxonomy" id="2575440"/>
    <lineage>
        <taxon>Bacteria</taxon>
        <taxon>Bacillati</taxon>
        <taxon>Actinomycetota</taxon>
        <taxon>Actinomycetes</taxon>
        <taxon>Propionibacteriales</taxon>
        <taxon>Nocardioidaceae</taxon>
        <taxon>Nocardioides</taxon>
    </lineage>
</organism>
<comment type="caution">
    <text evidence="1">The sequence shown here is derived from an EMBL/GenBank/DDBJ whole genome shotgun (WGS) entry which is preliminary data.</text>
</comment>
<proteinExistence type="predicted"/>
<accession>A0A4U2YW13</accession>